<feature type="transmembrane region" description="Helical" evidence="1">
    <location>
        <begin position="20"/>
        <end position="37"/>
    </location>
</feature>
<sequence>MGTPRPELGEYINALSFERHIIYFLTYIIIIRILKASHHLN</sequence>
<comment type="caution">
    <text evidence="2">The sequence shown here is derived from an EMBL/GenBank/DDBJ whole genome shotgun (WGS) entry which is preliminary data.</text>
</comment>
<gene>
    <name evidence="2" type="ORF">FNJ06_16295</name>
</gene>
<accession>A0A5Y3V061</accession>
<protein>
    <submittedName>
        <fullName evidence="2">Type II toxin-antitoxin system RelE/ParE family toxin</fullName>
    </submittedName>
</protein>
<evidence type="ECO:0000256" key="1">
    <source>
        <dbReference type="SAM" id="Phobius"/>
    </source>
</evidence>
<dbReference type="AlphaFoldDB" id="A0A5Y3V061"/>
<keyword evidence="1" id="KW-0812">Transmembrane</keyword>
<proteinExistence type="predicted"/>
<organism evidence="2 3">
    <name type="scientific">Salmonella enterica subsp. salamae</name>
    <dbReference type="NCBI Taxonomy" id="59202"/>
    <lineage>
        <taxon>Bacteria</taxon>
        <taxon>Pseudomonadati</taxon>
        <taxon>Pseudomonadota</taxon>
        <taxon>Gammaproteobacteria</taxon>
        <taxon>Enterobacterales</taxon>
        <taxon>Enterobacteriaceae</taxon>
        <taxon>Salmonella</taxon>
    </lineage>
</organism>
<keyword evidence="1" id="KW-0472">Membrane</keyword>
<evidence type="ECO:0000313" key="2">
    <source>
        <dbReference type="EMBL" id="ECJ2327131.1"/>
    </source>
</evidence>
<evidence type="ECO:0000313" key="3">
    <source>
        <dbReference type="Proteomes" id="UP000839824"/>
    </source>
</evidence>
<name>A0A5Y3V061_SALER</name>
<reference evidence="2 3" key="1">
    <citation type="submission" date="2019-07" db="EMBL/GenBank/DDBJ databases">
        <authorList>
            <person name="Ashton P.M."/>
            <person name="Dallman T."/>
            <person name="Nair S."/>
            <person name="De Pinna E."/>
            <person name="Peters T."/>
            <person name="Grant K."/>
        </authorList>
    </citation>
    <scope>NUCLEOTIDE SEQUENCE [LARGE SCALE GENOMIC DNA]</scope>
    <source>
        <strain evidence="2 3">598112</strain>
    </source>
</reference>
<keyword evidence="1" id="KW-1133">Transmembrane helix</keyword>
<dbReference type="EMBL" id="AAIXRY010000017">
    <property type="protein sequence ID" value="ECJ2327131.1"/>
    <property type="molecule type" value="Genomic_DNA"/>
</dbReference>
<dbReference type="Proteomes" id="UP000839824">
    <property type="component" value="Unassembled WGS sequence"/>
</dbReference>